<feature type="region of interest" description="Disordered" evidence="2">
    <location>
        <begin position="1"/>
        <end position="29"/>
    </location>
</feature>
<name>A0A0G4GWE4_VITBC</name>
<dbReference type="InterPro" id="IPR004367">
    <property type="entry name" value="Cyclin_C-dom"/>
</dbReference>
<dbReference type="Gene3D" id="1.10.472.10">
    <property type="entry name" value="Cyclin-like"/>
    <property type="match status" value="2"/>
</dbReference>
<dbReference type="STRING" id="1169540.A0A0G4GWE4"/>
<dbReference type="Pfam" id="PF02984">
    <property type="entry name" value="Cyclin_C"/>
    <property type="match status" value="1"/>
</dbReference>
<feature type="domain" description="Cyclin C-terminal" evidence="3">
    <location>
        <begin position="179"/>
        <end position="312"/>
    </location>
</feature>
<evidence type="ECO:0000313" key="4">
    <source>
        <dbReference type="EMBL" id="CEM35301.1"/>
    </source>
</evidence>
<gene>
    <name evidence="4" type="ORF">Vbra_18895</name>
</gene>
<accession>A0A0G4GWE4</accession>
<dbReference type="GO" id="GO:0044772">
    <property type="term" value="P:mitotic cell cycle phase transition"/>
    <property type="evidence" value="ECO:0007669"/>
    <property type="project" value="InterPro"/>
</dbReference>
<dbReference type="Proteomes" id="UP000041254">
    <property type="component" value="Unassembled WGS sequence"/>
</dbReference>
<dbReference type="PhylomeDB" id="A0A0G4GWE4"/>
<reference evidence="4 5" key="1">
    <citation type="submission" date="2014-11" db="EMBL/GenBank/DDBJ databases">
        <authorList>
            <person name="Zhu J."/>
            <person name="Qi W."/>
            <person name="Song R."/>
        </authorList>
    </citation>
    <scope>NUCLEOTIDE SEQUENCE [LARGE SCALE GENOMIC DNA]</scope>
</reference>
<organism evidence="4 5">
    <name type="scientific">Vitrella brassicaformis (strain CCMP3155)</name>
    <dbReference type="NCBI Taxonomy" id="1169540"/>
    <lineage>
        <taxon>Eukaryota</taxon>
        <taxon>Sar</taxon>
        <taxon>Alveolata</taxon>
        <taxon>Colpodellida</taxon>
        <taxon>Vitrellaceae</taxon>
        <taxon>Vitrella</taxon>
    </lineage>
</organism>
<dbReference type="AlphaFoldDB" id="A0A0G4GWE4"/>
<evidence type="ECO:0000313" key="5">
    <source>
        <dbReference type="Proteomes" id="UP000041254"/>
    </source>
</evidence>
<keyword evidence="5" id="KW-1185">Reference proteome</keyword>
<dbReference type="CDD" id="cd20537">
    <property type="entry name" value="CYCLIN_CCNO-like_rpt2"/>
    <property type="match status" value="1"/>
</dbReference>
<dbReference type="EMBL" id="CDMY01000850">
    <property type="protein sequence ID" value="CEM35301.1"/>
    <property type="molecule type" value="Genomic_DNA"/>
</dbReference>
<dbReference type="InterPro" id="IPR006671">
    <property type="entry name" value="Cyclin_N"/>
</dbReference>
<proteinExistence type="predicted"/>
<evidence type="ECO:0000256" key="1">
    <source>
        <dbReference type="ARBA" id="ARBA00023127"/>
    </source>
</evidence>
<evidence type="ECO:0000256" key="2">
    <source>
        <dbReference type="SAM" id="MobiDB-lite"/>
    </source>
</evidence>
<dbReference type="Pfam" id="PF00134">
    <property type="entry name" value="Cyclin_N"/>
    <property type="match status" value="1"/>
</dbReference>
<dbReference type="InterPro" id="IPR039361">
    <property type="entry name" value="Cyclin"/>
</dbReference>
<protein>
    <recommendedName>
        <fullName evidence="3">Cyclin C-terminal domain-containing protein</fullName>
    </recommendedName>
</protein>
<dbReference type="VEuPathDB" id="CryptoDB:Vbra_18895"/>
<dbReference type="PANTHER" id="PTHR10177">
    <property type="entry name" value="CYCLINS"/>
    <property type="match status" value="1"/>
</dbReference>
<dbReference type="GO" id="GO:0016538">
    <property type="term" value="F:cyclin-dependent protein serine/threonine kinase regulator activity"/>
    <property type="evidence" value="ECO:0007669"/>
    <property type="project" value="InterPro"/>
</dbReference>
<dbReference type="SUPFAM" id="SSF47954">
    <property type="entry name" value="Cyclin-like"/>
    <property type="match status" value="2"/>
</dbReference>
<feature type="compositionally biased region" description="Basic residues" evidence="2">
    <location>
        <begin position="1"/>
        <end position="11"/>
    </location>
</feature>
<sequence>MPKQTGKKRTTGRSQPYSSTKSRRSTQKTVQQNAALASKIAALKANDKYEVSEAFLRECGDAFKEVRGFAVDGMVSACSGLGVTREGLHVAVRLFDYCALNVWEERENRNDLMRHNLVAVGYACVSIASKFVDKKPVKAADLAGLINQSPLRDGTYSVAHILKLETHILTTVSMDLPDTTVCAFADRFATAGGIATNSREHAFVHFVLELALTDYTFCKYKASLMAAAAVYMTRKTFLTGAGMPREGENSWPDTLAAVTGIEKKKNWLFFECAQRMADVLRSFCRPERAVGKHDALAAKWKQPGFFSLGAFLYD</sequence>
<keyword evidence="1" id="KW-0195">Cyclin</keyword>
<dbReference type="SMART" id="SM01332">
    <property type="entry name" value="Cyclin_C"/>
    <property type="match status" value="1"/>
</dbReference>
<dbReference type="InterPro" id="IPR036915">
    <property type="entry name" value="Cyclin-like_sf"/>
</dbReference>
<evidence type="ECO:0000259" key="3">
    <source>
        <dbReference type="SMART" id="SM01332"/>
    </source>
</evidence>
<dbReference type="InParanoid" id="A0A0G4GWE4"/>
<dbReference type="OrthoDB" id="6272950at2759"/>